<keyword evidence="2" id="KW-0997">Cell inner membrane</keyword>
<dbReference type="AlphaFoldDB" id="A0A437QJX6"/>
<keyword evidence="6" id="KW-1133">Transmembrane helix</keyword>
<dbReference type="InterPro" id="IPR004089">
    <property type="entry name" value="MCPsignal_dom"/>
</dbReference>
<evidence type="ECO:0000256" key="5">
    <source>
        <dbReference type="PROSITE-ProRule" id="PRU00284"/>
    </source>
</evidence>
<dbReference type="GO" id="GO:0006935">
    <property type="term" value="P:chemotaxis"/>
    <property type="evidence" value="ECO:0007669"/>
    <property type="project" value="InterPro"/>
</dbReference>
<dbReference type="OrthoDB" id="3289104at2"/>
<evidence type="ECO:0000313" key="10">
    <source>
        <dbReference type="EMBL" id="RVU34820.1"/>
    </source>
</evidence>
<evidence type="ECO:0000256" key="2">
    <source>
        <dbReference type="ARBA" id="ARBA00022519"/>
    </source>
</evidence>
<keyword evidence="6" id="KW-0812">Transmembrane</keyword>
<dbReference type="InterPro" id="IPR003660">
    <property type="entry name" value="HAMP_dom"/>
</dbReference>
<sequence>MSISVRLYSIVSLIVLTAGAVAVTGALSMRQVGKEMGAIAHNNIPLLEKVMAISVDQAHQAILLERILRSAGLSEETDLRRDSDAFMALASKVDREVQEGEALVVLAGGGAVDDAARAEFEKVSIVLADVQKQHSDFDSYAADLIRAAEAGNMEQARSMVATIEAKGAALDHELAGLLSELEKFTDDANTRAIDHEQTGLWLMIAIAVVGSAAGIGAGVFIGRGISQPIIGLAGVMDRMGQGSRQEKITWTGLKDEIGSMARSVSTFQDGLREADQMTAERLAESEEKARRAEQREKAIAEFDAVISDVVENVSSGAAQLKTSSDSMSQIAADADMKADTVAAASEELSANIESVSAAADELSAAIGEISSQASETHRSAVGASEKVQISTAQIEKLAQSTQEIGEVALLIQEIAERTNLLALNATIESARAGDAGKGFAVVAHEVKELAGQTQQATERISAQIAAVQNDAKSAVDAVRQIGDAVSNLNEISESIAAAVEEQTAATGEIARNIDQASQATSEVTSNITTVSSAAKETSTASSQINATADGLSDRSRVLRDSVATFFAQMREA</sequence>
<dbReference type="SMART" id="SM00283">
    <property type="entry name" value="MA"/>
    <property type="match status" value="1"/>
</dbReference>
<dbReference type="Gene3D" id="1.10.287.950">
    <property type="entry name" value="Methyl-accepting chemotaxis protein"/>
    <property type="match status" value="1"/>
</dbReference>
<feature type="transmembrane region" description="Helical" evidence="6">
    <location>
        <begin position="6"/>
        <end position="27"/>
    </location>
</feature>
<dbReference type="EMBL" id="SADE01000003">
    <property type="protein sequence ID" value="RVU34820.1"/>
    <property type="molecule type" value="Genomic_DNA"/>
</dbReference>
<evidence type="ECO:0000259" key="9">
    <source>
        <dbReference type="PROSITE" id="PS50885"/>
    </source>
</evidence>
<dbReference type="Proteomes" id="UP000287447">
    <property type="component" value="Unassembled WGS sequence"/>
</dbReference>
<name>A0A437QJX6_9PROT</name>
<comment type="subcellular location">
    <subcellularLocation>
        <location evidence="1">Cell inner membrane</location>
        <topology evidence="1">Multi-pass membrane protein</topology>
    </subcellularLocation>
</comment>
<comment type="caution">
    <text evidence="10">The sequence shown here is derived from an EMBL/GenBank/DDBJ whole genome shotgun (WGS) entry which is preliminary data.</text>
</comment>
<dbReference type="PROSITE" id="PS50192">
    <property type="entry name" value="T_SNARE"/>
    <property type="match status" value="1"/>
</dbReference>
<dbReference type="PANTHER" id="PTHR32089:SF112">
    <property type="entry name" value="LYSOZYME-LIKE PROTEIN-RELATED"/>
    <property type="match status" value="1"/>
</dbReference>
<dbReference type="GO" id="GO:0004888">
    <property type="term" value="F:transmembrane signaling receptor activity"/>
    <property type="evidence" value="ECO:0007669"/>
    <property type="project" value="InterPro"/>
</dbReference>
<dbReference type="SMART" id="SM00304">
    <property type="entry name" value="HAMP"/>
    <property type="match status" value="1"/>
</dbReference>
<dbReference type="InterPro" id="IPR000727">
    <property type="entry name" value="T_SNARE_dom"/>
</dbReference>
<evidence type="ECO:0000256" key="1">
    <source>
        <dbReference type="ARBA" id="ARBA00004429"/>
    </source>
</evidence>
<dbReference type="GO" id="GO:0005886">
    <property type="term" value="C:plasma membrane"/>
    <property type="evidence" value="ECO:0007669"/>
    <property type="project" value="UniProtKB-SubCell"/>
</dbReference>
<feature type="transmembrane region" description="Helical" evidence="6">
    <location>
        <begin position="200"/>
        <end position="221"/>
    </location>
</feature>
<accession>A0A437QJX6</accession>
<gene>
    <name evidence="10" type="ORF">EOI86_18420</name>
</gene>
<reference evidence="11" key="1">
    <citation type="submission" date="2019-01" db="EMBL/GenBank/DDBJ databases">
        <title>Gri0909 isolated from a small marine red alga.</title>
        <authorList>
            <person name="Kim J."/>
            <person name="Jeong S.E."/>
            <person name="Jeon C.O."/>
        </authorList>
    </citation>
    <scope>NUCLEOTIDE SEQUENCE [LARGE SCALE GENOMIC DNA]</scope>
    <source>
        <strain evidence="11">Gri0909</strain>
    </source>
</reference>
<dbReference type="InterPro" id="IPR004090">
    <property type="entry name" value="Chemotax_Me-accpt_rcpt"/>
</dbReference>
<evidence type="ECO:0000256" key="6">
    <source>
        <dbReference type="SAM" id="Phobius"/>
    </source>
</evidence>
<evidence type="ECO:0000256" key="3">
    <source>
        <dbReference type="ARBA" id="ARBA00023224"/>
    </source>
</evidence>
<dbReference type="SUPFAM" id="SSF58104">
    <property type="entry name" value="Methyl-accepting chemotaxis protein (MCP) signaling domain"/>
    <property type="match status" value="1"/>
</dbReference>
<dbReference type="PANTHER" id="PTHR32089">
    <property type="entry name" value="METHYL-ACCEPTING CHEMOTAXIS PROTEIN MCPB"/>
    <property type="match status" value="1"/>
</dbReference>
<dbReference type="PROSITE" id="PS50111">
    <property type="entry name" value="CHEMOTAXIS_TRANSDUC_2"/>
    <property type="match status" value="1"/>
</dbReference>
<comment type="similarity">
    <text evidence="4">Belongs to the methyl-accepting chemotaxis (MCP) protein family.</text>
</comment>
<protein>
    <submittedName>
        <fullName evidence="10">Methyl-accepting chemotaxis protein</fullName>
    </submittedName>
</protein>
<feature type="domain" description="T-SNARE coiled-coil homology" evidence="8">
    <location>
        <begin position="468"/>
        <end position="530"/>
    </location>
</feature>
<feature type="domain" description="Methyl-accepting transducer" evidence="7">
    <location>
        <begin position="309"/>
        <end position="552"/>
    </location>
</feature>
<keyword evidence="2" id="KW-1003">Cell membrane</keyword>
<dbReference type="Gene3D" id="6.10.340.10">
    <property type="match status" value="1"/>
</dbReference>
<evidence type="ECO:0000259" key="7">
    <source>
        <dbReference type="PROSITE" id="PS50111"/>
    </source>
</evidence>
<dbReference type="Pfam" id="PF00015">
    <property type="entry name" value="MCPsignal"/>
    <property type="match status" value="1"/>
</dbReference>
<evidence type="ECO:0000313" key="11">
    <source>
        <dbReference type="Proteomes" id="UP000287447"/>
    </source>
</evidence>
<keyword evidence="6" id="KW-0472">Membrane</keyword>
<feature type="domain" description="HAMP" evidence="9">
    <location>
        <begin position="223"/>
        <end position="276"/>
    </location>
</feature>
<organism evidence="10 11">
    <name type="scientific">Hwanghaeella grinnelliae</name>
    <dbReference type="NCBI Taxonomy" id="2500179"/>
    <lineage>
        <taxon>Bacteria</taxon>
        <taxon>Pseudomonadati</taxon>
        <taxon>Pseudomonadota</taxon>
        <taxon>Alphaproteobacteria</taxon>
        <taxon>Rhodospirillales</taxon>
        <taxon>Rhodospirillaceae</taxon>
        <taxon>Hwanghaeella</taxon>
    </lineage>
</organism>
<keyword evidence="11" id="KW-1185">Reference proteome</keyword>
<proteinExistence type="inferred from homology"/>
<keyword evidence="3 5" id="KW-0807">Transducer</keyword>
<evidence type="ECO:0000259" key="8">
    <source>
        <dbReference type="PROSITE" id="PS50192"/>
    </source>
</evidence>
<dbReference type="PROSITE" id="PS50885">
    <property type="entry name" value="HAMP"/>
    <property type="match status" value="1"/>
</dbReference>
<evidence type="ECO:0000256" key="4">
    <source>
        <dbReference type="ARBA" id="ARBA00029447"/>
    </source>
</evidence>
<dbReference type="GO" id="GO:0007165">
    <property type="term" value="P:signal transduction"/>
    <property type="evidence" value="ECO:0007669"/>
    <property type="project" value="UniProtKB-KW"/>
</dbReference>
<dbReference type="PRINTS" id="PR00260">
    <property type="entry name" value="CHEMTRNSDUCR"/>
</dbReference>
<dbReference type="RefSeq" id="WP_127767007.1">
    <property type="nucleotide sequence ID" value="NZ_SADE01000003.1"/>
</dbReference>